<keyword evidence="2" id="KW-1185">Reference proteome</keyword>
<gene>
    <name evidence="1" type="ORF">WJU22_18505</name>
</gene>
<organism evidence="1 2">
    <name type="scientific">Chitinophaga caseinilytica</name>
    <dbReference type="NCBI Taxonomy" id="2267521"/>
    <lineage>
        <taxon>Bacteria</taxon>
        <taxon>Pseudomonadati</taxon>
        <taxon>Bacteroidota</taxon>
        <taxon>Chitinophagia</taxon>
        <taxon>Chitinophagales</taxon>
        <taxon>Chitinophagaceae</taxon>
        <taxon>Chitinophaga</taxon>
    </lineage>
</organism>
<dbReference type="RefSeq" id="WP_341839651.1">
    <property type="nucleotide sequence ID" value="NZ_CP149792.1"/>
</dbReference>
<accession>A0ABZ2YYX1</accession>
<proteinExistence type="predicted"/>
<evidence type="ECO:0000313" key="2">
    <source>
        <dbReference type="Proteomes" id="UP001449657"/>
    </source>
</evidence>
<protein>
    <submittedName>
        <fullName evidence="1">Uncharacterized protein</fullName>
    </submittedName>
</protein>
<sequence length="167" mass="19110">MEYNDIRALLNKYWACESTEAEEAELRVFYAGHEGTLPADLQEAAPLFRYYHDCSDIPEMPELFTDRPAPWDEPQRTGIIRSITQGWMKYAAAVLVAAGMLYSADSFRDKRTSEDLAFRDTFSDPKLAYQQTQRALQLLSKNLNRGKSQMEKIALFNEAKDLVTGKN</sequence>
<reference evidence="1 2" key="1">
    <citation type="submission" date="2024-03" db="EMBL/GenBank/DDBJ databases">
        <title>Chitinophaga caseinilytica sp. nov., a casein hydrolysing bacterium isolated from forest soil.</title>
        <authorList>
            <person name="Lee D.S."/>
            <person name="Han D.M."/>
            <person name="Baek J.H."/>
            <person name="Choi D.G."/>
            <person name="Jeon J.H."/>
            <person name="Jeon C.O."/>
        </authorList>
    </citation>
    <scope>NUCLEOTIDE SEQUENCE [LARGE SCALE GENOMIC DNA]</scope>
    <source>
        <strain evidence="1 2">KACC 19118</strain>
    </source>
</reference>
<evidence type="ECO:0000313" key="1">
    <source>
        <dbReference type="EMBL" id="WZN44890.1"/>
    </source>
</evidence>
<dbReference type="EMBL" id="CP150096">
    <property type="protein sequence ID" value="WZN44890.1"/>
    <property type="molecule type" value="Genomic_DNA"/>
</dbReference>
<dbReference type="Proteomes" id="UP001449657">
    <property type="component" value="Chromosome"/>
</dbReference>
<name>A0ABZ2YYX1_9BACT</name>